<gene>
    <name evidence="1" type="ORF">RRF57_007656</name>
</gene>
<sequence>MQLDESCVESLVYVIVGGRRDAVHFIPVIANLRGRGFVEGACESKARDGEEGEAVDEFHIRCSDYHE</sequence>
<dbReference type="Proteomes" id="UP001305414">
    <property type="component" value="Unassembled WGS sequence"/>
</dbReference>
<reference evidence="1 2" key="1">
    <citation type="submission" date="2023-10" db="EMBL/GenBank/DDBJ databases">
        <title>Draft genome sequence of Xylaria bambusicola isolate GMP-LS, the root and basal stem rot pathogen of sugarcane in Indonesia.</title>
        <authorList>
            <person name="Selvaraj P."/>
            <person name="Muralishankar V."/>
            <person name="Muruganantham S."/>
            <person name="Sp S."/>
            <person name="Haryani S."/>
            <person name="Lau K.J.X."/>
            <person name="Naqvi N.I."/>
        </authorList>
    </citation>
    <scope>NUCLEOTIDE SEQUENCE [LARGE SCALE GENOMIC DNA]</scope>
    <source>
        <strain evidence="1">GMP-LS</strain>
    </source>
</reference>
<proteinExistence type="predicted"/>
<organism evidence="1 2">
    <name type="scientific">Xylaria bambusicola</name>
    <dbReference type="NCBI Taxonomy" id="326684"/>
    <lineage>
        <taxon>Eukaryota</taxon>
        <taxon>Fungi</taxon>
        <taxon>Dikarya</taxon>
        <taxon>Ascomycota</taxon>
        <taxon>Pezizomycotina</taxon>
        <taxon>Sordariomycetes</taxon>
        <taxon>Xylariomycetidae</taxon>
        <taxon>Xylariales</taxon>
        <taxon>Xylariaceae</taxon>
        <taxon>Xylaria</taxon>
    </lineage>
</organism>
<name>A0AAN7ZAX1_9PEZI</name>
<evidence type="ECO:0000313" key="1">
    <source>
        <dbReference type="EMBL" id="KAK5631943.1"/>
    </source>
</evidence>
<accession>A0AAN7ZAX1</accession>
<keyword evidence="2" id="KW-1185">Reference proteome</keyword>
<dbReference type="EMBL" id="JAWHQM010000022">
    <property type="protein sequence ID" value="KAK5631943.1"/>
    <property type="molecule type" value="Genomic_DNA"/>
</dbReference>
<evidence type="ECO:0000313" key="2">
    <source>
        <dbReference type="Proteomes" id="UP001305414"/>
    </source>
</evidence>
<dbReference type="AlphaFoldDB" id="A0AAN7ZAX1"/>
<protein>
    <submittedName>
        <fullName evidence="1">Uncharacterized protein</fullName>
    </submittedName>
</protein>
<comment type="caution">
    <text evidence="1">The sequence shown here is derived from an EMBL/GenBank/DDBJ whole genome shotgun (WGS) entry which is preliminary data.</text>
</comment>